<dbReference type="GO" id="GO:0022857">
    <property type="term" value="F:transmembrane transporter activity"/>
    <property type="evidence" value="ECO:0007669"/>
    <property type="project" value="InterPro"/>
</dbReference>
<feature type="transmembrane region" description="Helical" evidence="6">
    <location>
        <begin position="55"/>
        <end position="74"/>
    </location>
</feature>
<evidence type="ECO:0000256" key="6">
    <source>
        <dbReference type="SAM" id="Phobius"/>
    </source>
</evidence>
<dbReference type="OMA" id="VSEHAYV"/>
<feature type="transmembrane region" description="Helical" evidence="6">
    <location>
        <begin position="272"/>
        <end position="289"/>
    </location>
</feature>
<feature type="transmembrane region" description="Helical" evidence="6">
    <location>
        <begin position="217"/>
        <end position="237"/>
    </location>
</feature>
<evidence type="ECO:0000313" key="8">
    <source>
        <dbReference type="Proteomes" id="UP000007115"/>
    </source>
</evidence>
<feature type="transmembrane region" description="Helical" evidence="6">
    <location>
        <begin position="385"/>
        <end position="409"/>
    </location>
</feature>
<dbReference type="OrthoDB" id="196103at2759"/>
<dbReference type="VEuPathDB" id="FungiDB:TRIVIDRAFT_78759"/>
<dbReference type="Pfam" id="PF07690">
    <property type="entry name" value="MFS_1"/>
    <property type="match status" value="1"/>
</dbReference>
<name>G9MSI4_HYPVG</name>
<feature type="region of interest" description="Disordered" evidence="5">
    <location>
        <begin position="1"/>
        <end position="22"/>
    </location>
</feature>
<dbReference type="eggNOG" id="KOG3098">
    <property type="taxonomic scope" value="Eukaryota"/>
</dbReference>
<dbReference type="InParanoid" id="G9MSI4"/>
<dbReference type="PANTHER" id="PTHR23294:SF59">
    <property type="entry name" value="UNC93-LIKE PROTEIN C922.05C"/>
    <property type="match status" value="1"/>
</dbReference>
<dbReference type="SUPFAM" id="SSF103473">
    <property type="entry name" value="MFS general substrate transporter"/>
    <property type="match status" value="1"/>
</dbReference>
<dbReference type="InterPro" id="IPR036259">
    <property type="entry name" value="MFS_trans_sf"/>
</dbReference>
<evidence type="ECO:0000256" key="3">
    <source>
        <dbReference type="ARBA" id="ARBA00022989"/>
    </source>
</evidence>
<dbReference type="GeneID" id="25798031"/>
<keyword evidence="8" id="KW-1185">Reference proteome</keyword>
<dbReference type="GO" id="GO:0016020">
    <property type="term" value="C:membrane"/>
    <property type="evidence" value="ECO:0007669"/>
    <property type="project" value="UniProtKB-SubCell"/>
</dbReference>
<evidence type="ECO:0000256" key="2">
    <source>
        <dbReference type="ARBA" id="ARBA00022692"/>
    </source>
</evidence>
<sequence>MSAEEKGTAATDVTHPSHEVHGDEANVPLDLPAGWKYKQISIFGYKLPWYASPRVQLLMVAFVCFMCPGMFNALGGLGGGGRASATLADNMNTALYSAFAVFGFFGGTIVNKLGVKWTLAFGGIGYGIYAISLLVSVHKTEQGFSIFAGTFLGICAGLLWTAQGTIMISYPNEQEKGRYFAWFWAIFNMGAVLGSLIPLGENIHLSLTAHSVNDGTYIGFIVLMFFGAFLATLLCNAGDIIRPDGSKVILMKHPSWVSEFVGLWETLRWEPLIILLFPMFFVSNWFYVYQQNAVNGAVFNVRTRALNSLLYWLAQIIAAGIWGSLLDFHSVRRSLRAKITWVVLVVLTFAIWGGGYAFEKTYTREDVDPEPPTNYVGKDWSDSGYVGIMFLYFFYGFFDAAWQASVYWLMGALSNSGRRSANYVGFYKGIQSVGAAVVNNLDARHLSFKTEFISNWSLLAGSLVFAAPVIFFKIKDHISVEEDLQGTDETVADVLPSGHPEKNVDV</sequence>
<dbReference type="AlphaFoldDB" id="G9MSI4"/>
<dbReference type="PANTHER" id="PTHR23294">
    <property type="entry name" value="ET TRANSLATION PRODUCT-RELATED"/>
    <property type="match status" value="1"/>
</dbReference>
<keyword evidence="3 6" id="KW-1133">Transmembrane helix</keyword>
<dbReference type="InterPro" id="IPR011701">
    <property type="entry name" value="MFS"/>
</dbReference>
<evidence type="ECO:0000256" key="4">
    <source>
        <dbReference type="ARBA" id="ARBA00023136"/>
    </source>
</evidence>
<feature type="transmembrane region" description="Helical" evidence="6">
    <location>
        <begin position="117"/>
        <end position="138"/>
    </location>
</feature>
<protein>
    <recommendedName>
        <fullName evidence="9">DUF895 domain membrane protein</fullName>
    </recommendedName>
</protein>
<evidence type="ECO:0000256" key="1">
    <source>
        <dbReference type="ARBA" id="ARBA00004141"/>
    </source>
</evidence>
<keyword evidence="2 6" id="KW-0812">Transmembrane</keyword>
<accession>G9MSI4</accession>
<gene>
    <name evidence="7" type="ORF">TRIVIDRAFT_78759</name>
</gene>
<proteinExistence type="predicted"/>
<feature type="transmembrane region" description="Helical" evidence="6">
    <location>
        <begin position="179"/>
        <end position="197"/>
    </location>
</feature>
<comment type="caution">
    <text evidence="7">The sequence shown here is derived from an EMBL/GenBank/DDBJ whole genome shotgun (WGS) entry which is preliminary data.</text>
</comment>
<dbReference type="RefSeq" id="XP_013957188.1">
    <property type="nucleotide sequence ID" value="XM_014101713.1"/>
</dbReference>
<dbReference type="Gene3D" id="1.20.1250.20">
    <property type="entry name" value="MFS general substrate transporter like domains"/>
    <property type="match status" value="2"/>
</dbReference>
<dbReference type="InterPro" id="IPR051617">
    <property type="entry name" value="UNC-93-like_regulator"/>
</dbReference>
<reference evidence="7 8" key="1">
    <citation type="journal article" date="2011" name="Genome Biol.">
        <title>Comparative genome sequence analysis underscores mycoparasitism as the ancestral life style of Trichoderma.</title>
        <authorList>
            <person name="Kubicek C.P."/>
            <person name="Herrera-Estrella A."/>
            <person name="Seidl-Seiboth V."/>
            <person name="Martinez D.A."/>
            <person name="Druzhinina I.S."/>
            <person name="Thon M."/>
            <person name="Zeilinger S."/>
            <person name="Casas-Flores S."/>
            <person name="Horwitz B.A."/>
            <person name="Mukherjee P.K."/>
            <person name="Mukherjee M."/>
            <person name="Kredics L."/>
            <person name="Alcaraz L.D."/>
            <person name="Aerts A."/>
            <person name="Antal Z."/>
            <person name="Atanasova L."/>
            <person name="Cervantes-Badillo M.G."/>
            <person name="Challacombe J."/>
            <person name="Chertkov O."/>
            <person name="McCluskey K."/>
            <person name="Coulpier F."/>
            <person name="Deshpande N."/>
            <person name="von Doehren H."/>
            <person name="Ebbole D.J."/>
            <person name="Esquivel-Naranjo E.U."/>
            <person name="Fekete E."/>
            <person name="Flipphi M."/>
            <person name="Glaser F."/>
            <person name="Gomez-Rodriguez E.Y."/>
            <person name="Gruber S."/>
            <person name="Han C."/>
            <person name="Henrissat B."/>
            <person name="Hermosa R."/>
            <person name="Hernandez-Onate M."/>
            <person name="Karaffa L."/>
            <person name="Kosti I."/>
            <person name="Le Crom S."/>
            <person name="Lindquist E."/>
            <person name="Lucas S."/>
            <person name="Luebeck M."/>
            <person name="Luebeck P.S."/>
            <person name="Margeot A."/>
            <person name="Metz B."/>
            <person name="Misra M."/>
            <person name="Nevalainen H."/>
            <person name="Omann M."/>
            <person name="Packer N."/>
            <person name="Perrone G."/>
            <person name="Uresti-Rivera E.E."/>
            <person name="Salamov A."/>
            <person name="Schmoll M."/>
            <person name="Seiboth B."/>
            <person name="Shapiro H."/>
            <person name="Sukno S."/>
            <person name="Tamayo-Ramos J.A."/>
            <person name="Tisch D."/>
            <person name="Wiest A."/>
            <person name="Wilkinson H.H."/>
            <person name="Zhang M."/>
            <person name="Coutinho P.M."/>
            <person name="Kenerley C.M."/>
            <person name="Monte E."/>
            <person name="Baker S.E."/>
            <person name="Grigoriev I.V."/>
        </authorList>
    </citation>
    <scope>NUCLEOTIDE SEQUENCE [LARGE SCALE GENOMIC DNA]</scope>
    <source>
        <strain evidence="8">Gv29-8 / FGSC 10586</strain>
    </source>
</reference>
<keyword evidence="4 6" id="KW-0472">Membrane</keyword>
<dbReference type="Proteomes" id="UP000007115">
    <property type="component" value="Unassembled WGS sequence"/>
</dbReference>
<feature type="transmembrane region" description="Helical" evidence="6">
    <location>
        <begin position="144"/>
        <end position="167"/>
    </location>
</feature>
<comment type="subcellular location">
    <subcellularLocation>
        <location evidence="1">Membrane</location>
        <topology evidence="1">Multi-pass membrane protein</topology>
    </subcellularLocation>
</comment>
<dbReference type="HOGENOM" id="CLU_030884_1_2_1"/>
<feature type="transmembrane region" description="Helical" evidence="6">
    <location>
        <begin position="340"/>
        <end position="358"/>
    </location>
</feature>
<dbReference type="EMBL" id="ABDF02000006">
    <property type="protein sequence ID" value="EHK22988.1"/>
    <property type="molecule type" value="Genomic_DNA"/>
</dbReference>
<feature type="transmembrane region" description="Helical" evidence="6">
    <location>
        <begin position="309"/>
        <end position="328"/>
    </location>
</feature>
<evidence type="ECO:0000313" key="7">
    <source>
        <dbReference type="EMBL" id="EHK22988.1"/>
    </source>
</evidence>
<organism evidence="7 8">
    <name type="scientific">Hypocrea virens (strain Gv29-8 / FGSC 10586)</name>
    <name type="common">Gliocladium virens</name>
    <name type="synonym">Trichoderma virens</name>
    <dbReference type="NCBI Taxonomy" id="413071"/>
    <lineage>
        <taxon>Eukaryota</taxon>
        <taxon>Fungi</taxon>
        <taxon>Dikarya</taxon>
        <taxon>Ascomycota</taxon>
        <taxon>Pezizomycotina</taxon>
        <taxon>Sordariomycetes</taxon>
        <taxon>Hypocreomycetidae</taxon>
        <taxon>Hypocreales</taxon>
        <taxon>Hypocreaceae</taxon>
        <taxon>Trichoderma</taxon>
    </lineage>
</organism>
<evidence type="ECO:0008006" key="9">
    <source>
        <dbReference type="Google" id="ProtNLM"/>
    </source>
</evidence>
<feature type="transmembrane region" description="Helical" evidence="6">
    <location>
        <begin position="94"/>
        <end position="110"/>
    </location>
</feature>
<feature type="transmembrane region" description="Helical" evidence="6">
    <location>
        <begin position="453"/>
        <end position="472"/>
    </location>
</feature>
<evidence type="ECO:0000256" key="5">
    <source>
        <dbReference type="SAM" id="MobiDB-lite"/>
    </source>
</evidence>